<proteinExistence type="predicted"/>
<dbReference type="Proteomes" id="UP000789920">
    <property type="component" value="Unassembled WGS sequence"/>
</dbReference>
<comment type="caution">
    <text evidence="1">The sequence shown here is derived from an EMBL/GenBank/DDBJ whole genome shotgun (WGS) entry which is preliminary data.</text>
</comment>
<name>A0ACA9T0A8_9GLOM</name>
<evidence type="ECO:0000313" key="2">
    <source>
        <dbReference type="Proteomes" id="UP000789920"/>
    </source>
</evidence>
<protein>
    <submittedName>
        <fullName evidence="1">3070_t:CDS:1</fullName>
    </submittedName>
</protein>
<evidence type="ECO:0000313" key="1">
    <source>
        <dbReference type="EMBL" id="CAG8852193.1"/>
    </source>
</evidence>
<feature type="non-terminal residue" evidence="1">
    <location>
        <position position="1"/>
    </location>
</feature>
<feature type="non-terminal residue" evidence="1">
    <location>
        <position position="78"/>
    </location>
</feature>
<gene>
    <name evidence="1" type="ORF">RPERSI_LOCUS36951</name>
</gene>
<dbReference type="EMBL" id="CAJVQC010180528">
    <property type="protein sequence ID" value="CAG8852193.1"/>
    <property type="molecule type" value="Genomic_DNA"/>
</dbReference>
<organism evidence="1 2">
    <name type="scientific">Racocetra persica</name>
    <dbReference type="NCBI Taxonomy" id="160502"/>
    <lineage>
        <taxon>Eukaryota</taxon>
        <taxon>Fungi</taxon>
        <taxon>Fungi incertae sedis</taxon>
        <taxon>Mucoromycota</taxon>
        <taxon>Glomeromycotina</taxon>
        <taxon>Glomeromycetes</taxon>
        <taxon>Diversisporales</taxon>
        <taxon>Gigasporaceae</taxon>
        <taxon>Racocetra</taxon>
    </lineage>
</organism>
<sequence>AEFWSNSPNSEEDHDTLKNLYKNGFLNTSSQSLSTAKSFWNCFRNSYDANFRGIDGKICILSIIAEKVTYQELMDKLE</sequence>
<accession>A0ACA9T0A8</accession>
<reference evidence="1" key="1">
    <citation type="submission" date="2021-06" db="EMBL/GenBank/DDBJ databases">
        <authorList>
            <person name="Kallberg Y."/>
            <person name="Tangrot J."/>
            <person name="Rosling A."/>
        </authorList>
    </citation>
    <scope>NUCLEOTIDE SEQUENCE</scope>
    <source>
        <strain evidence="1">MA461A</strain>
    </source>
</reference>
<keyword evidence="2" id="KW-1185">Reference proteome</keyword>